<evidence type="ECO:0008006" key="6">
    <source>
        <dbReference type="Google" id="ProtNLM"/>
    </source>
</evidence>
<keyword evidence="3 4" id="KW-0687">Ribonucleoprotein</keyword>
<dbReference type="NCBIfam" id="TIGR00059">
    <property type="entry name" value="L17"/>
    <property type="match status" value="1"/>
</dbReference>
<protein>
    <recommendedName>
        <fullName evidence="6">50S ribosomal protein L17, chloroplastic</fullName>
    </recommendedName>
</protein>
<evidence type="ECO:0000256" key="1">
    <source>
        <dbReference type="ARBA" id="ARBA00008777"/>
    </source>
</evidence>
<dbReference type="Gene3D" id="3.90.1030.10">
    <property type="entry name" value="Ribosomal protein L17"/>
    <property type="match status" value="1"/>
</dbReference>
<gene>
    <name evidence="5" type="ORF">g.1092</name>
</gene>
<reference evidence="5" key="1">
    <citation type="submission" date="2015-08" db="EMBL/GenBank/DDBJ databases">
        <authorList>
            <person name="Babu N.S."/>
            <person name="Beckwith C.J."/>
            <person name="Beseler K.G."/>
            <person name="Brison A."/>
            <person name="Carone J.V."/>
            <person name="Caskin T.P."/>
            <person name="Diamond M."/>
            <person name="Durham M.E."/>
            <person name="Foxe J.M."/>
            <person name="Go M."/>
            <person name="Henderson B.A."/>
            <person name="Jones I.B."/>
            <person name="McGettigan J.A."/>
            <person name="Micheletti S.J."/>
            <person name="Nasrallah M.E."/>
            <person name="Ortiz D."/>
            <person name="Piller C.R."/>
            <person name="Privatt S.R."/>
            <person name="Schneider S.L."/>
            <person name="Sharp S."/>
            <person name="Smith T.C."/>
            <person name="Stanton J.D."/>
            <person name="Ullery H.E."/>
            <person name="Wilson R.J."/>
            <person name="Serrano M.G."/>
            <person name="Buck G."/>
            <person name="Lee V."/>
            <person name="Wang Y."/>
            <person name="Carvalho R."/>
            <person name="Voegtly L."/>
            <person name="Shi R."/>
            <person name="Duckworth R."/>
            <person name="Johnson A."/>
            <person name="Loviza R."/>
            <person name="Walstead R."/>
            <person name="Shah Z."/>
            <person name="Kiflezghi M."/>
            <person name="Wade K."/>
            <person name="Ball S.L."/>
            <person name="Bradley K.W."/>
            <person name="Asai D.J."/>
            <person name="Bowman C.A."/>
            <person name="Russell D.A."/>
            <person name="Pope W.H."/>
            <person name="Jacobs-Sera D."/>
            <person name="Hendrix R.W."/>
            <person name="Hatfull G.F."/>
        </authorList>
    </citation>
    <scope>NUCLEOTIDE SEQUENCE</scope>
</reference>
<dbReference type="PROSITE" id="PS01167">
    <property type="entry name" value="RIBOSOMAL_L17"/>
    <property type="match status" value="1"/>
</dbReference>
<feature type="non-terminal residue" evidence="5">
    <location>
        <position position="1"/>
    </location>
</feature>
<evidence type="ECO:0000256" key="4">
    <source>
        <dbReference type="RuleBase" id="RU000660"/>
    </source>
</evidence>
<dbReference type="InterPro" id="IPR000456">
    <property type="entry name" value="Ribosomal_bL17"/>
</dbReference>
<accession>A0A1D2A589</accession>
<evidence type="ECO:0000313" key="5">
    <source>
        <dbReference type="EMBL" id="JAT74369.1"/>
    </source>
</evidence>
<dbReference type="PANTHER" id="PTHR14413">
    <property type="entry name" value="RIBOSOMAL PROTEIN L17"/>
    <property type="match status" value="1"/>
</dbReference>
<dbReference type="InterPro" id="IPR047859">
    <property type="entry name" value="Ribosomal_bL17_CS"/>
</dbReference>
<dbReference type="Pfam" id="PF01196">
    <property type="entry name" value="Ribosomal_L17"/>
    <property type="match status" value="1"/>
</dbReference>
<dbReference type="PANTHER" id="PTHR14413:SF16">
    <property type="entry name" value="LARGE RIBOSOMAL SUBUNIT PROTEIN BL17M"/>
    <property type="match status" value="1"/>
</dbReference>
<organism evidence="5">
    <name type="scientific">Auxenochlorella protothecoides</name>
    <name type="common">Green microalga</name>
    <name type="synonym">Chlorella protothecoides</name>
    <dbReference type="NCBI Taxonomy" id="3075"/>
    <lineage>
        <taxon>Eukaryota</taxon>
        <taxon>Viridiplantae</taxon>
        <taxon>Chlorophyta</taxon>
        <taxon>core chlorophytes</taxon>
        <taxon>Trebouxiophyceae</taxon>
        <taxon>Chlorellales</taxon>
        <taxon>Chlorellaceae</taxon>
        <taxon>Auxenochlorella</taxon>
    </lineage>
</organism>
<dbReference type="InterPro" id="IPR036373">
    <property type="entry name" value="Ribosomal_bL17_sf"/>
</dbReference>
<evidence type="ECO:0000256" key="2">
    <source>
        <dbReference type="ARBA" id="ARBA00022980"/>
    </source>
</evidence>
<sequence>CALILLVGGTLAVPPMSVLSLGAPRVLGPCSGARAPVRLHAFTATPSYVGMRRVQITQLDPVARDSLQGAPTNGATVFAMRHGNKKAKLNLPADQRKALIRGLVTQVLRHGKIQTTKARAKAIRKHVDHIITLAKNGSLHARRQALGFVYDPELVKSVFEQAASRYGERPGGYTRVKPVIQPRRGDSAEMATIELV</sequence>
<name>A0A1D2A589_AUXPR</name>
<dbReference type="AlphaFoldDB" id="A0A1D2A589"/>
<comment type="similarity">
    <text evidence="1 4">Belongs to the bacterial ribosomal protein bL17 family.</text>
</comment>
<dbReference type="EMBL" id="GDKF01004253">
    <property type="protein sequence ID" value="JAT74369.1"/>
    <property type="molecule type" value="Transcribed_RNA"/>
</dbReference>
<dbReference type="HAMAP" id="MF_01368">
    <property type="entry name" value="Ribosomal_bL17"/>
    <property type="match status" value="1"/>
</dbReference>
<dbReference type="GO" id="GO:0003735">
    <property type="term" value="F:structural constituent of ribosome"/>
    <property type="evidence" value="ECO:0007669"/>
    <property type="project" value="InterPro"/>
</dbReference>
<keyword evidence="2 4" id="KW-0689">Ribosomal protein</keyword>
<dbReference type="GO" id="GO:0006412">
    <property type="term" value="P:translation"/>
    <property type="evidence" value="ECO:0007669"/>
    <property type="project" value="InterPro"/>
</dbReference>
<dbReference type="SUPFAM" id="SSF64263">
    <property type="entry name" value="Prokaryotic ribosomal protein L17"/>
    <property type="match status" value="1"/>
</dbReference>
<proteinExistence type="inferred from homology"/>
<evidence type="ECO:0000256" key="3">
    <source>
        <dbReference type="ARBA" id="ARBA00023274"/>
    </source>
</evidence>
<dbReference type="GO" id="GO:0022625">
    <property type="term" value="C:cytosolic large ribosomal subunit"/>
    <property type="evidence" value="ECO:0007669"/>
    <property type="project" value="TreeGrafter"/>
</dbReference>